<protein>
    <submittedName>
        <fullName evidence="2">Uncharacterized protein</fullName>
    </submittedName>
</protein>
<reference evidence="2 3" key="1">
    <citation type="submission" date="2020-08" db="EMBL/GenBank/DDBJ databases">
        <title>Plant Genome Project.</title>
        <authorList>
            <person name="Zhang R.-G."/>
        </authorList>
    </citation>
    <scope>NUCLEOTIDE SEQUENCE [LARGE SCALE GENOMIC DNA]</scope>
    <source>
        <tissue evidence="2">Rhizome</tissue>
    </source>
</reference>
<name>A0A8J5GJ22_ZINOF</name>
<evidence type="ECO:0000313" key="2">
    <source>
        <dbReference type="EMBL" id="KAG6504442.1"/>
    </source>
</evidence>
<gene>
    <name evidence="2" type="ORF">ZIOFF_036775</name>
</gene>
<sequence>MKGGTRENQLDSLVLCRWLPGYLRPRRRCTRSPCAAAPPALGLLRLPGGPEVDLAGHRGEGGRVVRLFCQVDDSRNVWTQRGKESPQGKKSFKTKSKKRKERRWKIRKFTKRMKQNKKAERPHNATMARGRVVPLVVSRELRQPLVAHR</sequence>
<dbReference type="AlphaFoldDB" id="A0A8J5GJ22"/>
<dbReference type="Proteomes" id="UP000734854">
    <property type="component" value="Unassembled WGS sequence"/>
</dbReference>
<keyword evidence="3" id="KW-1185">Reference proteome</keyword>
<organism evidence="2 3">
    <name type="scientific">Zingiber officinale</name>
    <name type="common">Ginger</name>
    <name type="synonym">Amomum zingiber</name>
    <dbReference type="NCBI Taxonomy" id="94328"/>
    <lineage>
        <taxon>Eukaryota</taxon>
        <taxon>Viridiplantae</taxon>
        <taxon>Streptophyta</taxon>
        <taxon>Embryophyta</taxon>
        <taxon>Tracheophyta</taxon>
        <taxon>Spermatophyta</taxon>
        <taxon>Magnoliopsida</taxon>
        <taxon>Liliopsida</taxon>
        <taxon>Zingiberales</taxon>
        <taxon>Zingiberaceae</taxon>
        <taxon>Zingiber</taxon>
    </lineage>
</organism>
<feature type="compositionally biased region" description="Basic residues" evidence="1">
    <location>
        <begin position="90"/>
        <end position="104"/>
    </location>
</feature>
<evidence type="ECO:0000313" key="3">
    <source>
        <dbReference type="Proteomes" id="UP000734854"/>
    </source>
</evidence>
<dbReference type="EMBL" id="JACMSC010000010">
    <property type="protein sequence ID" value="KAG6504442.1"/>
    <property type="molecule type" value="Genomic_DNA"/>
</dbReference>
<evidence type="ECO:0000256" key="1">
    <source>
        <dbReference type="SAM" id="MobiDB-lite"/>
    </source>
</evidence>
<comment type="caution">
    <text evidence="2">The sequence shown here is derived from an EMBL/GenBank/DDBJ whole genome shotgun (WGS) entry which is preliminary data.</text>
</comment>
<accession>A0A8J5GJ22</accession>
<proteinExistence type="predicted"/>
<feature type="region of interest" description="Disordered" evidence="1">
    <location>
        <begin position="78"/>
        <end position="104"/>
    </location>
</feature>